<dbReference type="PROSITE" id="PS00440">
    <property type="entry name" value="ACYLTRANSF_C_2"/>
    <property type="match status" value="1"/>
</dbReference>
<comment type="similarity">
    <text evidence="1 5">Belongs to the carnitine/choline acetyltransferase family.</text>
</comment>
<keyword evidence="3 5" id="KW-0012">Acyltransferase</keyword>
<evidence type="ECO:0000256" key="2">
    <source>
        <dbReference type="ARBA" id="ARBA00022679"/>
    </source>
</evidence>
<proteinExistence type="inferred from homology"/>
<evidence type="ECO:0000256" key="5">
    <source>
        <dbReference type="RuleBase" id="RU003801"/>
    </source>
</evidence>
<organism evidence="7 8">
    <name type="scientific">Cerrena zonata</name>
    <dbReference type="NCBI Taxonomy" id="2478898"/>
    <lineage>
        <taxon>Eukaryota</taxon>
        <taxon>Fungi</taxon>
        <taxon>Dikarya</taxon>
        <taxon>Basidiomycota</taxon>
        <taxon>Agaricomycotina</taxon>
        <taxon>Agaricomycetes</taxon>
        <taxon>Polyporales</taxon>
        <taxon>Cerrenaceae</taxon>
        <taxon>Cerrena</taxon>
    </lineage>
</organism>
<protein>
    <recommendedName>
        <fullName evidence="6">Choline/carnitine acyltransferase domain-containing protein</fullName>
    </recommendedName>
</protein>
<evidence type="ECO:0000256" key="4">
    <source>
        <dbReference type="PIRSR" id="PIRSR600542-1"/>
    </source>
</evidence>
<sequence length="657" mass="73206">MYNVVRKGRLPNLSRPMSSALSNSKRSASWKAAAPSSLPGPTFAAQSSLPRLPVPELPDTLSKLKDSLKPLAWNDSEFQAALQKIDEFGTAGGLGTELQKRLLKRRDETAHWLEGWWDDMAYLTYRDSVVVNVSYYYGFDDHPAHLPQGFVPRAAALTRAAMQFRQLFKQGQIKPESTREGPLCMDTWRWMFDCCRVPGLEGADWSVTYAKEGDTGNSGHIIVLRKGRVWRLDPWQNGRLLSVAELERQIQHIVENTPTEFPGVGVLTASNRDVWAKDYNDLISDPNNAAIIEDIQSAAFVLCLDTEQPTDIVSHSRALWHGAVSRSSSSSKPVLGLRNRWVDKPVQFIVFENGKAGIMGEHSVMDGTPTVTLCDTVLDMIASPEWDQGQEQNSNASLPVPRDWNVSSETETAIANASQAALALVEGQAMNIVRTSYGKQAIKTFSVSPDSWAQLLVQLAYARLLRSLNPSQPFHISRQGGTYEAATTRKFFKGRTEAIRVVSSESDDWVRSMDDPNVSDMGRKTLFEKAAKRHIGWAKMAGNGLGVDRHMLGLKKTLKDGEQLPAIYSDPLFQRSSNWVLSTSAIFSKHFGPYGWGEVVPEGFGVAYMTGFDDYLQYTITSRTEMPNEQFCKELEKAAHDMYTLHLNATAQTKSML</sequence>
<dbReference type="Proteomes" id="UP001385951">
    <property type="component" value="Unassembled WGS sequence"/>
</dbReference>
<comment type="caution">
    <text evidence="7">The sequence shown here is derived from an EMBL/GenBank/DDBJ whole genome shotgun (WGS) entry which is preliminary data.</text>
</comment>
<keyword evidence="2 5" id="KW-0808">Transferase</keyword>
<dbReference type="PANTHER" id="PTHR22589">
    <property type="entry name" value="CARNITINE O-ACYLTRANSFERASE"/>
    <property type="match status" value="1"/>
</dbReference>
<name>A0AAW0FY41_9APHY</name>
<dbReference type="Gene3D" id="3.30.559.10">
    <property type="entry name" value="Chloramphenicol acetyltransferase-like domain"/>
    <property type="match status" value="1"/>
</dbReference>
<evidence type="ECO:0000259" key="6">
    <source>
        <dbReference type="Pfam" id="PF00755"/>
    </source>
</evidence>
<dbReference type="PROSITE" id="PS00439">
    <property type="entry name" value="ACYLTRANSF_C_1"/>
    <property type="match status" value="1"/>
</dbReference>
<dbReference type="InterPro" id="IPR039551">
    <property type="entry name" value="Cho/carn_acyl_trans"/>
</dbReference>
<evidence type="ECO:0000256" key="1">
    <source>
        <dbReference type="ARBA" id="ARBA00005232"/>
    </source>
</evidence>
<accession>A0AAW0FY41</accession>
<dbReference type="AlphaFoldDB" id="A0AAW0FY41"/>
<dbReference type="InterPro" id="IPR042231">
    <property type="entry name" value="Cho/carn_acyl_trans_2"/>
</dbReference>
<feature type="active site" description="Proton acceptor" evidence="4">
    <location>
        <position position="362"/>
    </location>
</feature>
<feature type="domain" description="Choline/carnitine acyltransferase" evidence="6">
    <location>
        <begin position="52"/>
        <end position="637"/>
    </location>
</feature>
<dbReference type="Gene3D" id="3.30.559.70">
    <property type="entry name" value="Choline/Carnitine o-acyltransferase, domain 2"/>
    <property type="match status" value="1"/>
</dbReference>
<dbReference type="PANTHER" id="PTHR22589:SF103">
    <property type="entry name" value="CARNITINE O-ACETYL-TRANSFERASE, ISOFORM A-RELATED"/>
    <property type="match status" value="1"/>
</dbReference>
<reference evidence="7 8" key="1">
    <citation type="submission" date="2022-09" db="EMBL/GenBank/DDBJ databases">
        <authorList>
            <person name="Palmer J.M."/>
        </authorList>
    </citation>
    <scope>NUCLEOTIDE SEQUENCE [LARGE SCALE GENOMIC DNA]</scope>
    <source>
        <strain evidence="7 8">DSM 7382</strain>
    </source>
</reference>
<keyword evidence="8" id="KW-1185">Reference proteome</keyword>
<dbReference type="EMBL" id="JASBNA010000019">
    <property type="protein sequence ID" value="KAK7685736.1"/>
    <property type="molecule type" value="Genomic_DNA"/>
</dbReference>
<dbReference type="InterPro" id="IPR000542">
    <property type="entry name" value="Carn_acyl_trans"/>
</dbReference>
<dbReference type="GO" id="GO:0016746">
    <property type="term" value="F:acyltransferase activity"/>
    <property type="evidence" value="ECO:0007669"/>
    <property type="project" value="UniProtKB-KW"/>
</dbReference>
<evidence type="ECO:0000313" key="8">
    <source>
        <dbReference type="Proteomes" id="UP001385951"/>
    </source>
</evidence>
<evidence type="ECO:0000256" key="3">
    <source>
        <dbReference type="ARBA" id="ARBA00023315"/>
    </source>
</evidence>
<dbReference type="SUPFAM" id="SSF52777">
    <property type="entry name" value="CoA-dependent acyltransferases"/>
    <property type="match status" value="2"/>
</dbReference>
<evidence type="ECO:0000313" key="7">
    <source>
        <dbReference type="EMBL" id="KAK7685736.1"/>
    </source>
</evidence>
<dbReference type="InterPro" id="IPR023213">
    <property type="entry name" value="CAT-like_dom_sf"/>
</dbReference>
<dbReference type="Pfam" id="PF00755">
    <property type="entry name" value="Carn_acyltransf"/>
    <property type="match status" value="1"/>
</dbReference>
<gene>
    <name evidence="7" type="ORF">QCA50_011082</name>
</gene>